<keyword evidence="9" id="KW-0325">Glycoprotein</keyword>
<evidence type="ECO:0000256" key="3">
    <source>
        <dbReference type="ARBA" id="ARBA00022461"/>
    </source>
</evidence>
<evidence type="ECO:0000313" key="14">
    <source>
        <dbReference type="Proteomes" id="UP000838412"/>
    </source>
</evidence>
<keyword evidence="7 12" id="KW-0406">Ion transport</keyword>
<accession>A0A8J9W0Y5</accession>
<evidence type="ECO:0000256" key="10">
    <source>
        <dbReference type="ARBA" id="ARBA00023201"/>
    </source>
</evidence>
<dbReference type="Gene3D" id="1.10.287.770">
    <property type="entry name" value="YojJ-like"/>
    <property type="match status" value="2"/>
</dbReference>
<dbReference type="InterPro" id="IPR001873">
    <property type="entry name" value="ENaC"/>
</dbReference>
<dbReference type="Proteomes" id="UP000838412">
    <property type="component" value="Chromosome 12"/>
</dbReference>
<evidence type="ECO:0000256" key="4">
    <source>
        <dbReference type="ARBA" id="ARBA00022692"/>
    </source>
</evidence>
<protein>
    <submittedName>
        <fullName evidence="13">ASIC1 protein</fullName>
    </submittedName>
</protein>
<dbReference type="PROSITE" id="PS01206">
    <property type="entry name" value="ASC"/>
    <property type="match status" value="1"/>
</dbReference>
<evidence type="ECO:0000256" key="8">
    <source>
        <dbReference type="ARBA" id="ARBA00023136"/>
    </source>
</evidence>
<keyword evidence="3 12" id="KW-0894">Sodium channel</keyword>
<reference evidence="13" key="1">
    <citation type="submission" date="2022-01" db="EMBL/GenBank/DDBJ databases">
        <authorList>
            <person name="Braso-Vives M."/>
        </authorList>
    </citation>
    <scope>NUCLEOTIDE SEQUENCE</scope>
</reference>
<dbReference type="GO" id="GO:0005886">
    <property type="term" value="C:plasma membrane"/>
    <property type="evidence" value="ECO:0007669"/>
    <property type="project" value="TreeGrafter"/>
</dbReference>
<keyword evidence="10 12" id="KW-0739">Sodium transport</keyword>
<comment type="subcellular location">
    <subcellularLocation>
        <location evidence="1">Membrane</location>
        <topology evidence="1">Multi-pass membrane protein</topology>
    </subcellularLocation>
</comment>
<dbReference type="EMBL" id="OV696697">
    <property type="protein sequence ID" value="CAH1240963.1"/>
    <property type="molecule type" value="Genomic_DNA"/>
</dbReference>
<keyword evidence="8" id="KW-0472">Membrane</keyword>
<evidence type="ECO:0000256" key="9">
    <source>
        <dbReference type="ARBA" id="ARBA00023180"/>
    </source>
</evidence>
<keyword evidence="11 12" id="KW-0407">Ion channel</keyword>
<dbReference type="PANTHER" id="PTHR11690">
    <property type="entry name" value="AMILORIDE-SENSITIVE SODIUM CHANNEL-RELATED"/>
    <property type="match status" value="1"/>
</dbReference>
<dbReference type="InterPro" id="IPR020903">
    <property type="entry name" value="ENaC_CS"/>
</dbReference>
<evidence type="ECO:0000256" key="11">
    <source>
        <dbReference type="ARBA" id="ARBA00023303"/>
    </source>
</evidence>
<evidence type="ECO:0000256" key="1">
    <source>
        <dbReference type="ARBA" id="ARBA00004141"/>
    </source>
</evidence>
<sequence>MHVKLTCSVELDCCPCCDCGQCCCGSSTAGSEPRDASSELGDGTDINGDQTYYRKQAQTMSDFAADSTLHGLPHIFPGSPLSVRQIAWALAFVGSLSVLLYQCSDRVKFYFQYPHITKLDMVLAAQLDFPAITICNMNMFRWRQFTKNDLWYMGKPLNILDENNNLRCSEYATSGDIQALKTKANFDSFKPSPFSMIEFANRTGHQIESFLLDCKWKNFTCGPEYFTPVFTRYGKCYTFNSGTPNQPVLKTLKGGIGNGVEFFLDVQQDDYMPAWGESDEVTFEVGFKIQLHTQEEPPFIHELGFGVGPGMQYYVSTQEQRITYLPAPWGQCKAENDLTFDFAKYTTSACRIDCETKFVVSQCGCKMVHMPGSFPICTPDVYVECADQALDFLVKSDNKKCVCDTPCNTTRYNLFMSHVKFPSEQAVKYLARKYAKREDYFRKNTLVLNVFFEALNYETIEQQKAYEVASLLGDIGGQMGLFIGASILTILELFDYLYEVLKDKCTERRHQPRSESNAVSVNLEDCKRDNSRAPLS</sequence>
<gene>
    <name evidence="13" type="primary">ASIC1</name>
    <name evidence="13" type="ORF">BLAG_LOCUS4772</name>
</gene>
<evidence type="ECO:0000256" key="2">
    <source>
        <dbReference type="ARBA" id="ARBA00022448"/>
    </source>
</evidence>
<dbReference type="PRINTS" id="PR01078">
    <property type="entry name" value="AMINACHANNEL"/>
</dbReference>
<keyword evidence="4 12" id="KW-0812">Transmembrane</keyword>
<keyword evidence="2 12" id="KW-0813">Transport</keyword>
<dbReference type="OrthoDB" id="6021021at2759"/>
<name>A0A8J9W0Y5_BRALA</name>
<evidence type="ECO:0000256" key="7">
    <source>
        <dbReference type="ARBA" id="ARBA00023065"/>
    </source>
</evidence>
<dbReference type="FunFam" id="1.10.287.770:FF:000001">
    <property type="entry name" value="Acid-sensing ion channel subunit 1"/>
    <property type="match status" value="1"/>
</dbReference>
<keyword evidence="14" id="KW-1185">Reference proteome</keyword>
<comment type="similarity">
    <text evidence="12">Belongs to the amiloride-sensitive sodium channel (TC 1.A.6) family.</text>
</comment>
<keyword evidence="5" id="KW-1133">Transmembrane helix</keyword>
<proteinExistence type="inferred from homology"/>
<dbReference type="PANTHER" id="PTHR11690:SF222">
    <property type="entry name" value="AMILORIDE-SENSITIVE SODIUM CHANNEL SUBUNIT GAMMA"/>
    <property type="match status" value="1"/>
</dbReference>
<dbReference type="Pfam" id="PF00858">
    <property type="entry name" value="ASC"/>
    <property type="match status" value="1"/>
</dbReference>
<evidence type="ECO:0000256" key="6">
    <source>
        <dbReference type="ARBA" id="ARBA00023053"/>
    </source>
</evidence>
<dbReference type="GO" id="GO:0015280">
    <property type="term" value="F:ligand-gated sodium channel activity"/>
    <property type="evidence" value="ECO:0007669"/>
    <property type="project" value="TreeGrafter"/>
</dbReference>
<dbReference type="AlphaFoldDB" id="A0A8J9W0Y5"/>
<dbReference type="Gene3D" id="1.10.3590.10">
    <property type="entry name" value="acid-sensing ion channel 1 domain"/>
    <property type="match status" value="2"/>
</dbReference>
<dbReference type="Gene3D" id="1.10.287.820">
    <property type="entry name" value="Acid-sensing ion channel domain"/>
    <property type="match status" value="1"/>
</dbReference>
<organism evidence="13 14">
    <name type="scientific">Branchiostoma lanceolatum</name>
    <name type="common">Common lancelet</name>
    <name type="synonym">Amphioxus lanceolatum</name>
    <dbReference type="NCBI Taxonomy" id="7740"/>
    <lineage>
        <taxon>Eukaryota</taxon>
        <taxon>Metazoa</taxon>
        <taxon>Chordata</taxon>
        <taxon>Cephalochordata</taxon>
        <taxon>Leptocardii</taxon>
        <taxon>Amphioxiformes</taxon>
        <taxon>Branchiostomatidae</taxon>
        <taxon>Branchiostoma</taxon>
    </lineage>
</organism>
<keyword evidence="6" id="KW-0915">Sodium</keyword>
<evidence type="ECO:0000313" key="13">
    <source>
        <dbReference type="EMBL" id="CAH1240963.1"/>
    </source>
</evidence>
<evidence type="ECO:0000256" key="5">
    <source>
        <dbReference type="ARBA" id="ARBA00022989"/>
    </source>
</evidence>
<evidence type="ECO:0000256" key="12">
    <source>
        <dbReference type="RuleBase" id="RU000679"/>
    </source>
</evidence>